<feature type="compositionally biased region" description="Polar residues" evidence="4">
    <location>
        <begin position="329"/>
        <end position="345"/>
    </location>
</feature>
<sequence>MAEVVLHIYDVTNSGSEKNNNTIVQINRFFKDGIGLGGIFHSAIQVYGDDEWSYVYCEQGTGVFSCPSGKNPMYTYREKIVLGRTDCTIFMVDQIMREISRQWPGKKYDLLSKNCNHFCNVLCDRLGVPKIPDKAIIWECTESMTNTGSVDIKTTIDTGLPWKTAVKGSRSSTRRTKKQVARAATSDIEAEYKSSAGTTAAKAESESEKLGVSVLGQHFTERVEYVPIKKRRFMVPSPSHLDRSSACSEGSQHHAEVNHALPVSRLNPNLMGLKTAEVTNDKPDCSSHDFSGIKILAEVACSSGMSSDIASVVESQPVEPVEQQNALTLSTHVEGNDSSTGTVDVSGKDTTTESSDKVGEGKSEIIVPQKVLVDQSEEHSIVASSGMIVDRNISIAVSNESSTERPKENMEVGDSVVPQSETVTVSGHLSDDERTGKGKISECLTDDRLHWDLNLPTDAWGQPCDVVDASRRYSDGEVTESGKESGNVDGSKDYGAGLIVSDVHVNSSSPSGPKAETSARNEECQSGYDSQFEDGEWREPYPWAENEGDSEDVEQVDYGSEPENERFYSLADSNENKLDVEKGILAEKKCGAVKSDSGNVHEGSSDTEKHAVVCMNDSHSKGSSPSRSFGSRPFKPSHETIPRRRPGSYEELSEWNAGPSKFVGRDRSGMRMRSRSPVKGQFGSWDSKRRFSPPIYKGGPYGFGRPRPKTVVEGRDMMNGFDQPGPGPGPQGYVRRQFSNRGYRGRFRRFPDGGGYRDFRGVDRPFPSGDGNEYRSRMHNNQMKGRRERSNSPPVFSRLHDPQSRSRSRSRSPGSWNGRNRSPPGFRGDESKMERVRCPFPKRFPLQKRFPLDQEMGFMSPPRNQRNSRFFNGRNNDGAGGENHQNNLRGRTSAPGRMFRPEQRFDSMRRVNSESNHFRPFMRHNNNNNRRFVDGGGSRGGRCKYEAAEEETNGNRYEMVHQPPRRLVAVEEDGDNIKGFRLNAEQQHTVVSNNNNSNETS</sequence>
<comment type="similarity">
    <text evidence="1">Belongs to the DeSI family.</text>
</comment>
<evidence type="ECO:0000313" key="7">
    <source>
        <dbReference type="Proteomes" id="UP001558713"/>
    </source>
</evidence>
<keyword evidence="7" id="KW-1185">Reference proteome</keyword>
<feature type="region of interest" description="Disordered" evidence="4">
    <location>
        <begin position="616"/>
        <end position="691"/>
    </location>
</feature>
<dbReference type="Proteomes" id="UP001558713">
    <property type="component" value="Unassembled WGS sequence"/>
</dbReference>
<dbReference type="GO" id="GO:0006508">
    <property type="term" value="P:proteolysis"/>
    <property type="evidence" value="ECO:0007669"/>
    <property type="project" value="UniProtKB-KW"/>
</dbReference>
<gene>
    <name evidence="6" type="ORF">V5N11_015137</name>
</gene>
<evidence type="ECO:0000256" key="1">
    <source>
        <dbReference type="ARBA" id="ARBA00008140"/>
    </source>
</evidence>
<evidence type="ECO:0000256" key="3">
    <source>
        <dbReference type="ARBA" id="ARBA00022801"/>
    </source>
</evidence>
<feature type="compositionally biased region" description="Basic and acidic residues" evidence="4">
    <location>
        <begin position="749"/>
        <end position="763"/>
    </location>
</feature>
<feature type="region of interest" description="Disordered" evidence="4">
    <location>
        <begin position="329"/>
        <end position="360"/>
    </location>
</feature>
<dbReference type="GO" id="GO:0008233">
    <property type="term" value="F:peptidase activity"/>
    <property type="evidence" value="ECO:0007669"/>
    <property type="project" value="UniProtKB-KW"/>
</dbReference>
<feature type="compositionally biased region" description="Basic and acidic residues" evidence="4">
    <location>
        <begin position="346"/>
        <end position="360"/>
    </location>
</feature>
<keyword evidence="2" id="KW-0645">Protease</keyword>
<feature type="compositionally biased region" description="Basic and acidic residues" evidence="4">
    <location>
        <begin position="827"/>
        <end position="836"/>
    </location>
</feature>
<dbReference type="AlphaFoldDB" id="A0ABD1A7U0"/>
<keyword evidence="3" id="KW-0378">Hydrolase</keyword>
<feature type="region of interest" description="Disordered" evidence="4">
    <location>
        <begin position="981"/>
        <end position="1001"/>
    </location>
</feature>
<feature type="region of interest" description="Disordered" evidence="4">
    <location>
        <begin position="858"/>
        <end position="898"/>
    </location>
</feature>
<evidence type="ECO:0000256" key="4">
    <source>
        <dbReference type="SAM" id="MobiDB-lite"/>
    </source>
</evidence>
<evidence type="ECO:0000259" key="5">
    <source>
        <dbReference type="PROSITE" id="PS51858"/>
    </source>
</evidence>
<feature type="domain" description="PPPDE" evidence="5">
    <location>
        <begin position="2"/>
        <end position="138"/>
    </location>
</feature>
<feature type="region of interest" description="Disordered" evidence="4">
    <location>
        <begin position="475"/>
        <end position="535"/>
    </location>
</feature>
<organism evidence="6 7">
    <name type="scientific">Cardamine amara subsp. amara</name>
    <dbReference type="NCBI Taxonomy" id="228776"/>
    <lineage>
        <taxon>Eukaryota</taxon>
        <taxon>Viridiplantae</taxon>
        <taxon>Streptophyta</taxon>
        <taxon>Embryophyta</taxon>
        <taxon>Tracheophyta</taxon>
        <taxon>Spermatophyta</taxon>
        <taxon>Magnoliopsida</taxon>
        <taxon>eudicotyledons</taxon>
        <taxon>Gunneridae</taxon>
        <taxon>Pentapetalae</taxon>
        <taxon>rosids</taxon>
        <taxon>malvids</taxon>
        <taxon>Brassicales</taxon>
        <taxon>Brassicaceae</taxon>
        <taxon>Cardamineae</taxon>
        <taxon>Cardamine</taxon>
    </lineage>
</organism>
<evidence type="ECO:0000313" key="6">
    <source>
        <dbReference type="EMBL" id="KAL1202882.1"/>
    </source>
</evidence>
<evidence type="ECO:0000256" key="2">
    <source>
        <dbReference type="ARBA" id="ARBA00022670"/>
    </source>
</evidence>
<dbReference type="PANTHER" id="PTHR34536">
    <property type="entry name" value="DENTIN SIALOPHOSPHOPROTEIN-LIKE PROTEIN"/>
    <property type="match status" value="1"/>
</dbReference>
<protein>
    <submittedName>
        <fullName evidence="6">DeSI-like protein</fullName>
    </submittedName>
</protein>
<dbReference type="InterPro" id="IPR042266">
    <property type="entry name" value="PPPDE_sf"/>
</dbReference>
<feature type="compositionally biased region" description="Polar residues" evidence="4">
    <location>
        <begin position="862"/>
        <end position="875"/>
    </location>
</feature>
<feature type="region of interest" description="Disordered" evidence="4">
    <location>
        <begin position="720"/>
        <end position="836"/>
    </location>
</feature>
<feature type="compositionally biased region" description="Low complexity" evidence="4">
    <location>
        <begin position="990"/>
        <end position="1001"/>
    </location>
</feature>
<comment type="caution">
    <text evidence="6">The sequence shown here is derived from an EMBL/GenBank/DDBJ whole genome shotgun (WGS) entry which is preliminary data.</text>
</comment>
<dbReference type="PROSITE" id="PS51858">
    <property type="entry name" value="PPPDE"/>
    <property type="match status" value="1"/>
</dbReference>
<feature type="compositionally biased region" description="Low complexity" evidence="4">
    <location>
        <begin position="621"/>
        <end position="634"/>
    </location>
</feature>
<dbReference type="InterPro" id="IPR008580">
    <property type="entry name" value="PPPDE_dom"/>
</dbReference>
<dbReference type="PANTHER" id="PTHR34536:SF6">
    <property type="entry name" value="DENTIN SIALOPHOSPHOPROTEIN-LIKE PROTEIN"/>
    <property type="match status" value="1"/>
</dbReference>
<proteinExistence type="inferred from homology"/>
<dbReference type="Pfam" id="PF05903">
    <property type="entry name" value="Peptidase_C97"/>
    <property type="match status" value="1"/>
</dbReference>
<name>A0ABD1A7U0_CARAN</name>
<dbReference type="SMART" id="SM01179">
    <property type="entry name" value="DUF862"/>
    <property type="match status" value="1"/>
</dbReference>
<dbReference type="EMBL" id="JBANAX010000566">
    <property type="protein sequence ID" value="KAL1202882.1"/>
    <property type="molecule type" value="Genomic_DNA"/>
</dbReference>
<accession>A0ABD1A7U0</accession>
<dbReference type="Gene3D" id="3.90.1720.30">
    <property type="entry name" value="PPPDE domains"/>
    <property type="match status" value="1"/>
</dbReference>
<feature type="region of interest" description="Disordered" evidence="4">
    <location>
        <begin position="918"/>
        <end position="941"/>
    </location>
</feature>
<reference evidence="6 7" key="1">
    <citation type="submission" date="2024-04" db="EMBL/GenBank/DDBJ databases">
        <title>Genome assembly C_amara_ONT_v2.</title>
        <authorList>
            <person name="Yant L."/>
            <person name="Moore C."/>
            <person name="Slenker M."/>
        </authorList>
    </citation>
    <scope>NUCLEOTIDE SEQUENCE [LARGE SCALE GENOMIC DNA]</scope>
    <source>
        <tissue evidence="6">Leaf</tissue>
    </source>
</reference>
<feature type="compositionally biased region" description="Low complexity" evidence="4">
    <location>
        <begin position="811"/>
        <end position="822"/>
    </location>
</feature>